<proteinExistence type="predicted"/>
<protein>
    <submittedName>
        <fullName evidence="3">Transcriptional regulator, AbrB family</fullName>
    </submittedName>
</protein>
<feature type="domain" description="SpoVT-AbrB" evidence="2">
    <location>
        <begin position="6"/>
        <end position="51"/>
    </location>
</feature>
<dbReference type="SUPFAM" id="SSF89447">
    <property type="entry name" value="AbrB/MazE/MraZ-like"/>
    <property type="match status" value="1"/>
</dbReference>
<dbReference type="Gene3D" id="2.10.260.10">
    <property type="match status" value="1"/>
</dbReference>
<dbReference type="OrthoDB" id="9812495at2"/>
<dbReference type="SMART" id="SM00966">
    <property type="entry name" value="SpoVT_AbrB"/>
    <property type="match status" value="1"/>
</dbReference>
<name>A0A379C5L2_9FIRM</name>
<dbReference type="RefSeq" id="WP_000389423.1">
    <property type="nucleotide sequence ID" value="NZ_JBBNGY010000002.1"/>
</dbReference>
<dbReference type="Proteomes" id="UP000255517">
    <property type="component" value="Unassembled WGS sequence"/>
</dbReference>
<keyword evidence="1" id="KW-0238">DNA-binding</keyword>
<dbReference type="PROSITE" id="PS51740">
    <property type="entry name" value="SPOVT_ABRB"/>
    <property type="match status" value="1"/>
</dbReference>
<dbReference type="InterPro" id="IPR037914">
    <property type="entry name" value="SpoVT-AbrB_sf"/>
</dbReference>
<organism evidence="3 4">
    <name type="scientific">Peptoniphilus lacrimalis</name>
    <dbReference type="NCBI Taxonomy" id="33031"/>
    <lineage>
        <taxon>Bacteria</taxon>
        <taxon>Bacillati</taxon>
        <taxon>Bacillota</taxon>
        <taxon>Tissierellia</taxon>
        <taxon>Tissierellales</taxon>
        <taxon>Peptoniphilaceae</taxon>
        <taxon>Peptoniphilus</taxon>
    </lineage>
</organism>
<evidence type="ECO:0000256" key="1">
    <source>
        <dbReference type="PROSITE-ProRule" id="PRU01076"/>
    </source>
</evidence>
<evidence type="ECO:0000313" key="3">
    <source>
        <dbReference type="EMBL" id="SUB57379.1"/>
    </source>
</evidence>
<dbReference type="AlphaFoldDB" id="A0A379C5L2"/>
<dbReference type="NCBIfam" id="TIGR01439">
    <property type="entry name" value="lp_hng_hel_AbrB"/>
    <property type="match status" value="1"/>
</dbReference>
<dbReference type="InterPro" id="IPR007159">
    <property type="entry name" value="SpoVT-AbrB_dom"/>
</dbReference>
<accession>A0A379C5L2</accession>
<dbReference type="STRING" id="1122949.GCA_000378725_01739"/>
<evidence type="ECO:0000313" key="4">
    <source>
        <dbReference type="Proteomes" id="UP000255517"/>
    </source>
</evidence>
<gene>
    <name evidence="3" type="ORF">NCTC13149_01219</name>
</gene>
<reference evidence="3 4" key="1">
    <citation type="submission" date="2018-06" db="EMBL/GenBank/DDBJ databases">
        <authorList>
            <consortium name="Pathogen Informatics"/>
            <person name="Doyle S."/>
        </authorList>
    </citation>
    <scope>NUCLEOTIDE SEQUENCE [LARGE SCALE GENOMIC DNA]</scope>
    <source>
        <strain evidence="3 4">NCTC13149</strain>
    </source>
</reference>
<dbReference type="GO" id="GO:0003677">
    <property type="term" value="F:DNA binding"/>
    <property type="evidence" value="ECO:0007669"/>
    <property type="project" value="UniProtKB-UniRule"/>
</dbReference>
<dbReference type="Pfam" id="PF04014">
    <property type="entry name" value="MazE_antitoxin"/>
    <property type="match status" value="1"/>
</dbReference>
<sequence length="59" mass="6843">MEDIFMDTAKVMAKGQVTIPKRIRELLNLENGDYVTFVVNKDKVQIQNSKAFIEENIKK</sequence>
<evidence type="ECO:0000259" key="2">
    <source>
        <dbReference type="PROSITE" id="PS51740"/>
    </source>
</evidence>
<dbReference type="EMBL" id="UGSZ01000001">
    <property type="protein sequence ID" value="SUB57379.1"/>
    <property type="molecule type" value="Genomic_DNA"/>
</dbReference>